<dbReference type="CDD" id="cd22905">
    <property type="entry name" value="HFD_Dr1"/>
    <property type="match status" value="1"/>
</dbReference>
<dbReference type="GO" id="GO:0051123">
    <property type="term" value="P:RNA polymerase II preinitiation complex assembly"/>
    <property type="evidence" value="ECO:0007669"/>
    <property type="project" value="TreeGrafter"/>
</dbReference>
<dbReference type="OrthoDB" id="601405at2759"/>
<dbReference type="PANTHER" id="PTHR46138">
    <property type="entry name" value="PROTEIN DR1"/>
    <property type="match status" value="1"/>
</dbReference>
<feature type="region of interest" description="Disordered" evidence="3">
    <location>
        <begin position="147"/>
        <end position="166"/>
    </location>
</feature>
<dbReference type="PANTHER" id="PTHR46138:SF1">
    <property type="entry name" value="PROTEIN DR1"/>
    <property type="match status" value="1"/>
</dbReference>
<dbReference type="GO" id="GO:0000122">
    <property type="term" value="P:negative regulation of transcription by RNA polymerase II"/>
    <property type="evidence" value="ECO:0007669"/>
    <property type="project" value="InterPro"/>
</dbReference>
<name>A0A5J4YV23_PORPP</name>
<dbReference type="GO" id="GO:0017025">
    <property type="term" value="F:TBP-class protein binding"/>
    <property type="evidence" value="ECO:0007669"/>
    <property type="project" value="TreeGrafter"/>
</dbReference>
<dbReference type="Gene3D" id="1.10.20.10">
    <property type="entry name" value="Histone, subunit A"/>
    <property type="match status" value="1"/>
</dbReference>
<feature type="region of interest" description="Disordered" evidence="3">
    <location>
        <begin position="103"/>
        <end position="127"/>
    </location>
</feature>
<protein>
    <submittedName>
        <fullName evidence="5">Negative cofactor 2 complex subunit beta</fullName>
    </submittedName>
</protein>
<keyword evidence="6" id="KW-1185">Reference proteome</keyword>
<evidence type="ECO:0000313" key="5">
    <source>
        <dbReference type="EMBL" id="KAA8495349.1"/>
    </source>
</evidence>
<gene>
    <name evidence="5" type="ORF">FVE85_1504</name>
</gene>
<feature type="domain" description="Transcription factor CBF/NF-Y/archaeal histone" evidence="4">
    <location>
        <begin position="20"/>
        <end position="84"/>
    </location>
</feature>
<dbReference type="GO" id="GO:0016251">
    <property type="term" value="F:RNA polymerase II general transcription initiation factor activity"/>
    <property type="evidence" value="ECO:0007669"/>
    <property type="project" value="TreeGrafter"/>
</dbReference>
<evidence type="ECO:0000256" key="1">
    <source>
        <dbReference type="ARBA" id="ARBA00004123"/>
    </source>
</evidence>
<sequence length="166" mass="18844">MNSDDEQEDWGGRMSDDVALPKATVNKFSNDIAAAVDMRLSAEVRELLAQCCTEFVQMISSQANEICEKDSRKTITPEHILRALRELGLEEYHDQLYEAYEQYRGDEKASKRNRNADKSGLSREEMLRQQRELFEMARNDPLLASQHAAAVEHSKDCGNSSRSGKS</sequence>
<dbReference type="InterPro" id="IPR003958">
    <property type="entry name" value="CBFA_NFYB_domain"/>
</dbReference>
<dbReference type="Proteomes" id="UP000324585">
    <property type="component" value="Unassembled WGS sequence"/>
</dbReference>
<dbReference type="PRINTS" id="PR00615">
    <property type="entry name" value="CCAATSUBUNTA"/>
</dbReference>
<feature type="compositionally biased region" description="Polar residues" evidence="3">
    <location>
        <begin position="157"/>
        <end position="166"/>
    </location>
</feature>
<evidence type="ECO:0000256" key="2">
    <source>
        <dbReference type="ARBA" id="ARBA00023242"/>
    </source>
</evidence>
<dbReference type="Pfam" id="PF00808">
    <property type="entry name" value="CBFD_NFYB_HMF"/>
    <property type="match status" value="1"/>
</dbReference>
<comment type="subcellular location">
    <subcellularLocation>
        <location evidence="1">Nucleus</location>
    </subcellularLocation>
</comment>
<organism evidence="5 6">
    <name type="scientific">Porphyridium purpureum</name>
    <name type="common">Red alga</name>
    <name type="synonym">Porphyridium cruentum</name>
    <dbReference type="NCBI Taxonomy" id="35688"/>
    <lineage>
        <taxon>Eukaryota</taxon>
        <taxon>Rhodophyta</taxon>
        <taxon>Bangiophyceae</taxon>
        <taxon>Porphyridiales</taxon>
        <taxon>Porphyridiaceae</taxon>
        <taxon>Porphyridium</taxon>
    </lineage>
</organism>
<dbReference type="InterPro" id="IPR009072">
    <property type="entry name" value="Histone-fold"/>
</dbReference>
<evidence type="ECO:0000259" key="4">
    <source>
        <dbReference type="Pfam" id="PF00808"/>
    </source>
</evidence>
<dbReference type="SUPFAM" id="SSF47113">
    <property type="entry name" value="Histone-fold"/>
    <property type="match status" value="1"/>
</dbReference>
<proteinExistence type="predicted"/>
<dbReference type="EMBL" id="VRMN01000003">
    <property type="protein sequence ID" value="KAA8495349.1"/>
    <property type="molecule type" value="Genomic_DNA"/>
</dbReference>
<dbReference type="OMA" id="RDAKFKK"/>
<reference evidence="6" key="1">
    <citation type="journal article" date="2019" name="Nat. Commun.">
        <title>Expansion of phycobilisome linker gene families in mesophilic red algae.</title>
        <authorList>
            <person name="Lee J."/>
            <person name="Kim D."/>
            <person name="Bhattacharya D."/>
            <person name="Yoon H.S."/>
        </authorList>
    </citation>
    <scope>NUCLEOTIDE SEQUENCE [LARGE SCALE GENOMIC DNA]</scope>
    <source>
        <strain evidence="6">CCMP 1328</strain>
    </source>
</reference>
<dbReference type="InterPro" id="IPR042225">
    <property type="entry name" value="Ncb2"/>
</dbReference>
<dbReference type="GO" id="GO:0046982">
    <property type="term" value="F:protein heterodimerization activity"/>
    <property type="evidence" value="ECO:0007669"/>
    <property type="project" value="InterPro"/>
</dbReference>
<evidence type="ECO:0000313" key="6">
    <source>
        <dbReference type="Proteomes" id="UP000324585"/>
    </source>
</evidence>
<accession>A0A5J4YV23</accession>
<dbReference type="AlphaFoldDB" id="A0A5J4YV23"/>
<evidence type="ECO:0000256" key="3">
    <source>
        <dbReference type="SAM" id="MobiDB-lite"/>
    </source>
</evidence>
<comment type="caution">
    <text evidence="5">The sequence shown here is derived from an EMBL/GenBank/DDBJ whole genome shotgun (WGS) entry which is preliminary data.</text>
</comment>
<keyword evidence="2" id="KW-0539">Nucleus</keyword>
<dbReference type="GO" id="GO:0017054">
    <property type="term" value="C:negative cofactor 2 complex"/>
    <property type="evidence" value="ECO:0007669"/>
    <property type="project" value="InterPro"/>
</dbReference>